<keyword evidence="1" id="KW-0812">Transmembrane</keyword>
<protein>
    <recommendedName>
        <fullName evidence="4">Membrane protein 6-pyruvoyl-tetrahydropterin synthase-related domain-containing protein</fullName>
    </recommendedName>
</protein>
<feature type="transmembrane region" description="Helical" evidence="1">
    <location>
        <begin position="331"/>
        <end position="352"/>
    </location>
</feature>
<feature type="transmembrane region" description="Helical" evidence="1">
    <location>
        <begin position="364"/>
        <end position="386"/>
    </location>
</feature>
<dbReference type="PANTHER" id="PTHR38454">
    <property type="entry name" value="INTEGRAL MEMBRANE PROTEIN-RELATED"/>
    <property type="match status" value="1"/>
</dbReference>
<feature type="transmembrane region" description="Helical" evidence="1">
    <location>
        <begin position="193"/>
        <end position="212"/>
    </location>
</feature>
<feature type="transmembrane region" description="Helical" evidence="1">
    <location>
        <begin position="98"/>
        <end position="119"/>
    </location>
</feature>
<dbReference type="InterPro" id="IPR018580">
    <property type="entry name" value="Uncharacterised_YfhO"/>
</dbReference>
<feature type="transmembrane region" description="Helical" evidence="1">
    <location>
        <begin position="679"/>
        <end position="699"/>
    </location>
</feature>
<feature type="transmembrane region" description="Helical" evidence="1">
    <location>
        <begin position="302"/>
        <end position="319"/>
    </location>
</feature>
<feature type="transmembrane region" description="Helical" evidence="1">
    <location>
        <begin position="398"/>
        <end position="421"/>
    </location>
</feature>
<accession>A0A1G1VM42</accession>
<organism evidence="2 3">
    <name type="scientific">Candidatus Chisholmbacteria bacterium RIFCSPHIGHO2_01_FULL_49_18</name>
    <dbReference type="NCBI Taxonomy" id="1797590"/>
    <lineage>
        <taxon>Bacteria</taxon>
        <taxon>Candidatus Chisholmiibacteriota</taxon>
    </lineage>
</organism>
<dbReference type="Proteomes" id="UP000179069">
    <property type="component" value="Unassembled WGS sequence"/>
</dbReference>
<keyword evidence="1" id="KW-0472">Membrane</keyword>
<name>A0A1G1VM42_9BACT</name>
<reference evidence="2 3" key="1">
    <citation type="journal article" date="2016" name="Nat. Commun.">
        <title>Thousands of microbial genomes shed light on interconnected biogeochemical processes in an aquifer system.</title>
        <authorList>
            <person name="Anantharaman K."/>
            <person name="Brown C.T."/>
            <person name="Hug L.A."/>
            <person name="Sharon I."/>
            <person name="Castelle C.J."/>
            <person name="Probst A.J."/>
            <person name="Thomas B.C."/>
            <person name="Singh A."/>
            <person name="Wilkins M.J."/>
            <person name="Karaoz U."/>
            <person name="Brodie E.L."/>
            <person name="Williams K.H."/>
            <person name="Hubbard S.S."/>
            <person name="Banfield J.F."/>
        </authorList>
    </citation>
    <scope>NUCLEOTIDE SEQUENCE [LARGE SCALE GENOMIC DNA]</scope>
</reference>
<feature type="transmembrane region" description="Helical" evidence="1">
    <location>
        <begin position="131"/>
        <end position="149"/>
    </location>
</feature>
<evidence type="ECO:0000313" key="3">
    <source>
        <dbReference type="Proteomes" id="UP000179069"/>
    </source>
</evidence>
<dbReference type="EMBL" id="MHCI01000016">
    <property type="protein sequence ID" value="OGY16414.1"/>
    <property type="molecule type" value="Genomic_DNA"/>
</dbReference>
<feature type="transmembrane region" description="Helical" evidence="1">
    <location>
        <begin position="224"/>
        <end position="246"/>
    </location>
</feature>
<dbReference type="AlphaFoldDB" id="A0A1G1VM42"/>
<sequence length="701" mass="80078">MKVLKRFWPILFIILVVAAYFWRLFFPEPKLFYTVETLGSDLWSFYYPNKDFLSHSLKSGTLPFWSKDVGTGLPLFAGGQIGSLYLPNLVLYFLFPTWLAWNLNYILAFFLVFLGSFLFFQKLGNSKAASLFSAFSFSFGGFLVSRIIHTSPLQTISLMPWIFLYGQMFWEKPSAKRALLVAFVISQQIFSGGYQFVFISLFGFFLFSLFQFREKNGKELVKKFGLFSIVVMFGLLFAAPQILPIIELTSLSTRSGGLSDEDVFVFPYPLKYLITFLIPDYYGTPRDGTFSFDPQLGLYWENTAYLGLLPILFMLNSLFSSRRRRWEWSFLILGVLSLLFALGRASPLYFFLKLPGFSSFRVPSRFLALTTFSMAALAGTGFDRVIHFFSRKEKHKAVGILISLLILILAIADLFHFGYLYHPLVSIGEALNPPATIQGTNPGERIFTHQSQVAIWKETFFSRGWEQPSRFIYLKNGMYADLNLIFGRTNVGSSSDFLTEREFVQKTLAGEMKDVLGVKYVISPSEIQDENLVLLAVNGTSQTDLMRYFTYINENRLERFRFVSDYTIVGSLDESKNIIEKHEYPFVTSVLLEADPGESFEELGLANIEVLEDGDEHLTLSTISDKKAILVLADSFYPGWKATINNIETEIFPANINQRAVIVPPGDNIIEFYYVARSFLWGVVILVVSIIIFLFFSLLHR</sequence>
<comment type="caution">
    <text evidence="2">The sequence shown here is derived from an EMBL/GenBank/DDBJ whole genome shotgun (WGS) entry which is preliminary data.</text>
</comment>
<feature type="transmembrane region" description="Helical" evidence="1">
    <location>
        <begin position="7"/>
        <end position="25"/>
    </location>
</feature>
<gene>
    <name evidence="2" type="ORF">A2785_01230</name>
</gene>
<proteinExistence type="predicted"/>
<evidence type="ECO:0000256" key="1">
    <source>
        <dbReference type="SAM" id="Phobius"/>
    </source>
</evidence>
<dbReference type="PANTHER" id="PTHR38454:SF1">
    <property type="entry name" value="INTEGRAL MEMBRANE PROTEIN"/>
    <property type="match status" value="1"/>
</dbReference>
<evidence type="ECO:0000313" key="2">
    <source>
        <dbReference type="EMBL" id="OGY16414.1"/>
    </source>
</evidence>
<evidence type="ECO:0008006" key="4">
    <source>
        <dbReference type="Google" id="ProtNLM"/>
    </source>
</evidence>
<keyword evidence="1" id="KW-1133">Transmembrane helix</keyword>